<dbReference type="Gene3D" id="3.10.10.10">
    <property type="entry name" value="HIV Type 1 Reverse Transcriptase, subunit A, domain 1"/>
    <property type="match status" value="1"/>
</dbReference>
<evidence type="ECO:0000256" key="1">
    <source>
        <dbReference type="SAM" id="MobiDB-lite"/>
    </source>
</evidence>
<evidence type="ECO:0000313" key="2">
    <source>
        <dbReference type="EMBL" id="VDH89834.1"/>
    </source>
</evidence>
<protein>
    <recommendedName>
        <fullName evidence="4">Reverse transcriptase domain-containing protein</fullName>
    </recommendedName>
</protein>
<gene>
    <name evidence="2" type="ORF">MGAL_10B085020</name>
</gene>
<sequence>MNNSPGYLRAPVSSGPTSADRSSTCQYINRMHINPSFLAKKASGDFRLVTAFVDVGRYSEQQPSLMPDVDSTLRTIAQWKYIIKSDLTSVFYQIPLAKDSMKYCGVATPYRGVCVYTRCAMRMPGSETALEELMCRIMEDFLQKGCVAKLADDLFCGSNTPEELLYNSVFNRYKNQEFAYHLAKLLFAQNR</sequence>
<name>A0A8B6BG45_MYTGA</name>
<organism evidence="2 3">
    <name type="scientific">Mytilus galloprovincialis</name>
    <name type="common">Mediterranean mussel</name>
    <dbReference type="NCBI Taxonomy" id="29158"/>
    <lineage>
        <taxon>Eukaryota</taxon>
        <taxon>Metazoa</taxon>
        <taxon>Spiralia</taxon>
        <taxon>Lophotrochozoa</taxon>
        <taxon>Mollusca</taxon>
        <taxon>Bivalvia</taxon>
        <taxon>Autobranchia</taxon>
        <taxon>Pteriomorphia</taxon>
        <taxon>Mytilida</taxon>
        <taxon>Mytiloidea</taxon>
        <taxon>Mytilidae</taxon>
        <taxon>Mytilinae</taxon>
        <taxon>Mytilus</taxon>
    </lineage>
</organism>
<dbReference type="PANTHER" id="PTHR33064:SF37">
    <property type="entry name" value="RIBONUCLEASE H"/>
    <property type="match status" value="1"/>
</dbReference>
<comment type="caution">
    <text evidence="2">The sequence shown here is derived from an EMBL/GenBank/DDBJ whole genome shotgun (WGS) entry which is preliminary data.</text>
</comment>
<dbReference type="PANTHER" id="PTHR33064">
    <property type="entry name" value="POL PROTEIN"/>
    <property type="match status" value="1"/>
</dbReference>
<dbReference type="InterPro" id="IPR043502">
    <property type="entry name" value="DNA/RNA_pol_sf"/>
</dbReference>
<accession>A0A8B6BG45</accession>
<keyword evidence="3" id="KW-1185">Reference proteome</keyword>
<dbReference type="AlphaFoldDB" id="A0A8B6BG45"/>
<evidence type="ECO:0008006" key="4">
    <source>
        <dbReference type="Google" id="ProtNLM"/>
    </source>
</evidence>
<reference evidence="2" key="1">
    <citation type="submission" date="2018-11" db="EMBL/GenBank/DDBJ databases">
        <authorList>
            <person name="Alioto T."/>
            <person name="Alioto T."/>
        </authorList>
    </citation>
    <scope>NUCLEOTIDE SEQUENCE</scope>
</reference>
<dbReference type="EMBL" id="UYJE01000062">
    <property type="protein sequence ID" value="VDH89834.1"/>
    <property type="molecule type" value="Genomic_DNA"/>
</dbReference>
<dbReference type="Proteomes" id="UP000596742">
    <property type="component" value="Unassembled WGS sequence"/>
</dbReference>
<dbReference type="InterPro" id="IPR043128">
    <property type="entry name" value="Rev_trsase/Diguanyl_cyclase"/>
</dbReference>
<dbReference type="SUPFAM" id="SSF56672">
    <property type="entry name" value="DNA/RNA polymerases"/>
    <property type="match status" value="1"/>
</dbReference>
<dbReference type="InterPro" id="IPR051320">
    <property type="entry name" value="Viral_Replic_Matur_Polypro"/>
</dbReference>
<feature type="region of interest" description="Disordered" evidence="1">
    <location>
        <begin position="1"/>
        <end position="21"/>
    </location>
</feature>
<evidence type="ECO:0000313" key="3">
    <source>
        <dbReference type="Proteomes" id="UP000596742"/>
    </source>
</evidence>
<dbReference type="OrthoDB" id="6141573at2759"/>
<proteinExistence type="predicted"/>
<dbReference type="Gene3D" id="3.30.70.270">
    <property type="match status" value="1"/>
</dbReference>